<dbReference type="EMBL" id="BTSX01000002">
    <property type="protein sequence ID" value="GMS86902.1"/>
    <property type="molecule type" value="Genomic_DNA"/>
</dbReference>
<accession>A0AAV5SVX5</accession>
<reference evidence="1" key="1">
    <citation type="submission" date="2023-10" db="EMBL/GenBank/DDBJ databases">
        <title>Genome assembly of Pristionchus species.</title>
        <authorList>
            <person name="Yoshida K."/>
            <person name="Sommer R.J."/>
        </authorList>
    </citation>
    <scope>NUCLEOTIDE SEQUENCE</scope>
    <source>
        <strain evidence="1">RS0144</strain>
    </source>
</reference>
<organism evidence="1 2">
    <name type="scientific">Pristionchus entomophagus</name>
    <dbReference type="NCBI Taxonomy" id="358040"/>
    <lineage>
        <taxon>Eukaryota</taxon>
        <taxon>Metazoa</taxon>
        <taxon>Ecdysozoa</taxon>
        <taxon>Nematoda</taxon>
        <taxon>Chromadorea</taxon>
        <taxon>Rhabditida</taxon>
        <taxon>Rhabditina</taxon>
        <taxon>Diplogasteromorpha</taxon>
        <taxon>Diplogasteroidea</taxon>
        <taxon>Neodiplogasteridae</taxon>
        <taxon>Pristionchus</taxon>
    </lineage>
</organism>
<feature type="non-terminal residue" evidence="1">
    <location>
        <position position="1"/>
    </location>
</feature>
<comment type="caution">
    <text evidence="1">The sequence shown here is derived from an EMBL/GenBank/DDBJ whole genome shotgun (WGS) entry which is preliminary data.</text>
</comment>
<protein>
    <submittedName>
        <fullName evidence="1">Uncharacterized protein</fullName>
    </submittedName>
</protein>
<name>A0AAV5SVX5_9BILA</name>
<evidence type="ECO:0000313" key="2">
    <source>
        <dbReference type="Proteomes" id="UP001432027"/>
    </source>
</evidence>
<evidence type="ECO:0000313" key="1">
    <source>
        <dbReference type="EMBL" id="GMS86902.1"/>
    </source>
</evidence>
<gene>
    <name evidence="1" type="ORF">PENTCL1PPCAC_9077</name>
</gene>
<keyword evidence="2" id="KW-1185">Reference proteome</keyword>
<dbReference type="Proteomes" id="UP001432027">
    <property type="component" value="Unassembled WGS sequence"/>
</dbReference>
<dbReference type="AlphaFoldDB" id="A0AAV5SVX5"/>
<proteinExistence type="predicted"/>
<sequence>TDADLFRSILDERLGPIESSITNLKRSIARMEGKSADDTNTIECIKSRDNGLTSKIDKLSNSLDRIVDSLPAPPPRFDYIYIPRDYVRLHDTMGVHLLEFATTMDEYMFPDE</sequence>